<evidence type="ECO:0000259" key="1">
    <source>
        <dbReference type="Pfam" id="PF14588"/>
    </source>
</evidence>
<comment type="caution">
    <text evidence="2">The sequence shown here is derived from an EMBL/GenBank/DDBJ whole genome shotgun (WGS) entry which is preliminary data.</text>
</comment>
<feature type="domain" description="Endoribonuclease L-PSP/chorismate mutase-like" evidence="1">
    <location>
        <begin position="7"/>
        <end position="139"/>
    </location>
</feature>
<dbReference type="InterPro" id="IPR035959">
    <property type="entry name" value="RutC-like_sf"/>
</dbReference>
<dbReference type="CDD" id="cd02199">
    <property type="entry name" value="YjgF_YER057c_UK114_like_1"/>
    <property type="match status" value="1"/>
</dbReference>
<proteinExistence type="predicted"/>
<reference evidence="2 3" key="1">
    <citation type="submission" date="2017-08" db="EMBL/GenBank/DDBJ databases">
        <title>Mesorhizobium wenxinae sp. nov., a novel rhizobial species isolated from root nodules of chickpea (Cicer arietinum L.).</title>
        <authorList>
            <person name="Zhang J."/>
        </authorList>
    </citation>
    <scope>NUCLEOTIDE SEQUENCE [LARGE SCALE GENOMIC DNA]</scope>
    <source>
        <strain evidence="2 3">SDW018</strain>
    </source>
</reference>
<evidence type="ECO:0000313" key="2">
    <source>
        <dbReference type="EMBL" id="PAQ05784.1"/>
    </source>
</evidence>
<evidence type="ECO:0000313" key="3">
    <source>
        <dbReference type="Proteomes" id="UP000216442"/>
    </source>
</evidence>
<dbReference type="SUPFAM" id="SSF55298">
    <property type="entry name" value="YjgF-like"/>
    <property type="match status" value="1"/>
</dbReference>
<dbReference type="PANTHER" id="PTHR43760:SF1">
    <property type="entry name" value="ENDORIBONUCLEASE L-PSP_CHORISMATE MUTASE-LIKE DOMAIN-CONTAINING PROTEIN"/>
    <property type="match status" value="1"/>
</dbReference>
<accession>A0A271LCI5</accession>
<sequence length="154" mass="16081">MTTPYIRLAELGLTLPEPPTPIANFVTHAESGRLIFLSGQGPLRADGTLCTGKVGEDVTVEEAYRHARLTGLNLLAVMHAAAGDLGRIVRVVKLLGFVNAIPTFSDHPKVVNGCSDLFAAVFDNIGGHARSAIGVGSLPGNITVEIEAVVEIAA</sequence>
<dbReference type="AlphaFoldDB" id="A0A271LCI5"/>
<dbReference type="Proteomes" id="UP000216442">
    <property type="component" value="Unassembled WGS sequence"/>
</dbReference>
<dbReference type="EMBL" id="NPKJ01000068">
    <property type="protein sequence ID" value="PAQ05784.1"/>
    <property type="molecule type" value="Genomic_DNA"/>
</dbReference>
<organism evidence="2 3">
    <name type="scientific">Mesorhizobium temperatum</name>
    <dbReference type="NCBI Taxonomy" id="241416"/>
    <lineage>
        <taxon>Bacteria</taxon>
        <taxon>Pseudomonadati</taxon>
        <taxon>Pseudomonadota</taxon>
        <taxon>Alphaproteobacteria</taxon>
        <taxon>Hyphomicrobiales</taxon>
        <taxon>Phyllobacteriaceae</taxon>
        <taxon>Mesorhizobium</taxon>
    </lineage>
</organism>
<dbReference type="PANTHER" id="PTHR43760">
    <property type="entry name" value="ENDORIBONUCLEASE-RELATED"/>
    <property type="match status" value="1"/>
</dbReference>
<dbReference type="Gene3D" id="3.30.1330.40">
    <property type="entry name" value="RutC-like"/>
    <property type="match status" value="1"/>
</dbReference>
<name>A0A271LCI5_9HYPH</name>
<dbReference type="RefSeq" id="WP_095495326.1">
    <property type="nucleotide sequence ID" value="NZ_NPKJ01000068.1"/>
</dbReference>
<keyword evidence="3" id="KW-1185">Reference proteome</keyword>
<gene>
    <name evidence="2" type="ORF">CIT26_26470</name>
</gene>
<dbReference type="InterPro" id="IPR013813">
    <property type="entry name" value="Endoribo_LPSP/chorism_mut-like"/>
</dbReference>
<protein>
    <recommendedName>
        <fullName evidence="1">Endoribonuclease L-PSP/chorismate mutase-like domain-containing protein</fullName>
    </recommendedName>
</protein>
<dbReference type="Pfam" id="PF14588">
    <property type="entry name" value="YjgF_endoribonc"/>
    <property type="match status" value="1"/>
</dbReference>
<dbReference type="OrthoDB" id="9806350at2"/>